<comment type="caution">
    <text evidence="1">The sequence shown here is derived from an EMBL/GenBank/DDBJ whole genome shotgun (WGS) entry which is preliminary data.</text>
</comment>
<organism evidence="1">
    <name type="scientific">marine sediment metagenome</name>
    <dbReference type="NCBI Taxonomy" id="412755"/>
    <lineage>
        <taxon>unclassified sequences</taxon>
        <taxon>metagenomes</taxon>
        <taxon>ecological metagenomes</taxon>
    </lineage>
</organism>
<protein>
    <recommendedName>
        <fullName evidence="2">Gfo/Idh/MocA-like oxidoreductase bacterial type C-terminal domain-containing protein</fullName>
    </recommendedName>
</protein>
<name>X0WJ43_9ZZZZ</name>
<proteinExistence type="predicted"/>
<dbReference type="EMBL" id="BARS01034526">
    <property type="protein sequence ID" value="GAG23252.1"/>
    <property type="molecule type" value="Genomic_DNA"/>
</dbReference>
<evidence type="ECO:0000313" key="1">
    <source>
        <dbReference type="EMBL" id="GAG23252.1"/>
    </source>
</evidence>
<gene>
    <name evidence="1" type="ORF">S01H1_53322</name>
</gene>
<accession>X0WJ43</accession>
<sequence>MQATGWNRVPVRVPAGRLEGRLGEPGHRSGLVLAWVRSKSALRLAEVMLLGCLAQRVGKKIEWDAANMRATGCPEADKFIRREYRKGWEI</sequence>
<reference evidence="1" key="1">
    <citation type="journal article" date="2014" name="Front. Microbiol.">
        <title>High frequency of phylogenetically diverse reductive dehalogenase-homologous genes in deep subseafloor sedimentary metagenomes.</title>
        <authorList>
            <person name="Kawai M."/>
            <person name="Futagami T."/>
            <person name="Toyoda A."/>
            <person name="Takaki Y."/>
            <person name="Nishi S."/>
            <person name="Hori S."/>
            <person name="Arai W."/>
            <person name="Tsubouchi T."/>
            <person name="Morono Y."/>
            <person name="Uchiyama I."/>
            <person name="Ito T."/>
            <person name="Fujiyama A."/>
            <person name="Inagaki F."/>
            <person name="Takami H."/>
        </authorList>
    </citation>
    <scope>NUCLEOTIDE SEQUENCE</scope>
    <source>
        <strain evidence="1">Expedition CK06-06</strain>
    </source>
</reference>
<dbReference type="AlphaFoldDB" id="X0WJ43"/>
<evidence type="ECO:0008006" key="2">
    <source>
        <dbReference type="Google" id="ProtNLM"/>
    </source>
</evidence>